<comment type="caution">
    <text evidence="2">The sequence shown here is derived from an EMBL/GenBank/DDBJ whole genome shotgun (WGS) entry which is preliminary data.</text>
</comment>
<dbReference type="EMBL" id="JAFIQS010000002">
    <property type="protein sequence ID" value="KAG5172379.1"/>
    <property type="molecule type" value="Genomic_DNA"/>
</dbReference>
<reference evidence="2" key="1">
    <citation type="submission" date="2021-02" db="EMBL/GenBank/DDBJ databases">
        <title>Psilocybe cubensis genome.</title>
        <authorList>
            <person name="Mckernan K.J."/>
            <person name="Crawford S."/>
            <person name="Trippe A."/>
            <person name="Kane L.T."/>
            <person name="Mclaughlin S."/>
        </authorList>
    </citation>
    <scope>NUCLEOTIDE SEQUENCE [LARGE SCALE GENOMIC DNA]</scope>
    <source>
        <strain evidence="2">MGC-MH-2018</strain>
    </source>
</reference>
<feature type="region of interest" description="Disordered" evidence="1">
    <location>
        <begin position="708"/>
        <end position="858"/>
    </location>
</feature>
<evidence type="ECO:0000256" key="1">
    <source>
        <dbReference type="SAM" id="MobiDB-lite"/>
    </source>
</evidence>
<feature type="region of interest" description="Disordered" evidence="1">
    <location>
        <begin position="306"/>
        <end position="328"/>
    </location>
</feature>
<dbReference type="AlphaFoldDB" id="A0A8H7Y7J8"/>
<evidence type="ECO:0000313" key="2">
    <source>
        <dbReference type="EMBL" id="KAG5172379.1"/>
    </source>
</evidence>
<feature type="compositionally biased region" description="Basic and acidic residues" evidence="1">
    <location>
        <begin position="462"/>
        <end position="476"/>
    </location>
</feature>
<feature type="compositionally biased region" description="Basic and acidic residues" evidence="1">
    <location>
        <begin position="578"/>
        <end position="693"/>
    </location>
</feature>
<proteinExistence type="predicted"/>
<feature type="compositionally biased region" description="Basic and acidic residues" evidence="1">
    <location>
        <begin position="708"/>
        <end position="755"/>
    </location>
</feature>
<feature type="compositionally biased region" description="Basic and acidic residues" evidence="1">
    <location>
        <begin position="532"/>
        <end position="565"/>
    </location>
</feature>
<feature type="compositionally biased region" description="Low complexity" evidence="1">
    <location>
        <begin position="774"/>
        <end position="786"/>
    </location>
</feature>
<sequence>MSVVSSVISRVSSRPSGWRINVRLSSLMDNIFAIGFGLGLRFVVDTVSNQDFKLTGTLVGLWEGVILLHFLKKTPKSSDPYIAFGVRIFVDLVFTESVARMVLVLIWTALGMVLADITPAIWEDVGLKRVWKSFRRDLYTISRMIPTVAFFPPTRTVRFSPSREPSVIVDDATEVLSPSMVTEQTPIDPVPSAIPRTVAKRRVPGHFPMDFSDTDTDTSSLRAANFVPNGRTSRRLSVYPEIHDYDDSISDLSGSQNDLDEGNLSSEATPTGEPPLTLPDSSEIPEIEEEPLLVNVSALPVKLEDGETTPTQRHQPYMPPTPSDSAARWGINRDVEEPLPVRPPSELLPQIPDFLEEPVSEDWEKIQHADYSDDKPPTPPAKDKPSGLKIPKVPDVPPPVPPVAQQPPQPTTPPDDDMKGWDTLESQIFTRDMNPNNDTDNDINATTTNDDTNRQSLPPPYHDYETHEDIYDDPPHDPALGIPTGDLLGDDTGVPPVEQDTLTDPQPSLLPPIPMVDSLDPWTSGGADDFEEQYKRDLEAEELKAKQEAEEAERKAAEEAQRKAEEEAEEEKKRKKAQEKAEREKKEADDALARKKKREEEEAAEKAKKEEAEKKKAEELAAQKKKEAEEAQARRDAAAEEKRKKKEAKEEEKRKKAEEAARKEAERLEAERLKAEEEAARAEAERLQAEEEAARLKVEEAEKEAARLKAEEEEKAKAEEKKLKAEEEKEAARLKAEQDEKEAAERIAEEAKAQEQARLQQELEDAEKLREQLEVTAAEETTTADALQVEKDAQQNANLAATTEEQATAEGTAEDVKTPVVRPIEDNAELPEHPLSPVEFHHPAPSEADTASEASAAPPLKAYERVERMLSLRAQIVEIEAKLRTLVATDSASPEIKVMEKILRKMNRQAERRYTAGISYHQYHDDDSNSDTVTLNTLNDSRSQEKIAEKIEQLLTPSSRSLYLTIQFGKKANDSRKQKAVVGRITDAFNLNEHSFENRTKGRTIDVSEEQFSEWLTGYRKLSTREKTDEFTSVWG</sequence>
<accession>A0A8H7Y7J8</accession>
<dbReference type="PANTHER" id="PTHR38758:SF1">
    <property type="entry name" value="PROTEIN, PUTATIVE-RELATED"/>
    <property type="match status" value="1"/>
</dbReference>
<feature type="compositionally biased region" description="Pro residues" evidence="1">
    <location>
        <begin position="394"/>
        <end position="413"/>
    </location>
</feature>
<name>A0A8H7Y7J8_PSICU</name>
<organism evidence="2">
    <name type="scientific">Psilocybe cubensis</name>
    <name type="common">Psychedelic mushroom</name>
    <name type="synonym">Stropharia cubensis</name>
    <dbReference type="NCBI Taxonomy" id="181762"/>
    <lineage>
        <taxon>Eukaryota</taxon>
        <taxon>Fungi</taxon>
        <taxon>Dikarya</taxon>
        <taxon>Basidiomycota</taxon>
        <taxon>Agaricomycotina</taxon>
        <taxon>Agaricomycetes</taxon>
        <taxon>Agaricomycetidae</taxon>
        <taxon>Agaricales</taxon>
        <taxon>Agaricineae</taxon>
        <taxon>Strophariaceae</taxon>
        <taxon>Psilocybe</taxon>
    </lineage>
</organism>
<feature type="compositionally biased region" description="Low complexity" evidence="1">
    <location>
        <begin position="800"/>
        <end position="811"/>
    </location>
</feature>
<feature type="compositionally biased region" description="Polar residues" evidence="1">
    <location>
        <begin position="250"/>
        <end position="269"/>
    </location>
</feature>
<gene>
    <name evidence="2" type="ORF">JR316_001878</name>
</gene>
<feature type="compositionally biased region" description="Low complexity" evidence="1">
    <location>
        <begin position="430"/>
        <end position="450"/>
    </location>
</feature>
<feature type="region of interest" description="Disordered" evidence="1">
    <location>
        <begin position="361"/>
        <end position="693"/>
    </location>
</feature>
<feature type="compositionally biased region" description="Low complexity" evidence="1">
    <location>
        <begin position="845"/>
        <end position="858"/>
    </location>
</feature>
<dbReference type="PANTHER" id="PTHR38758">
    <property type="entry name" value="PUTATIVE-RELATED"/>
    <property type="match status" value="1"/>
</dbReference>
<feature type="region of interest" description="Disordered" evidence="1">
    <location>
        <begin position="247"/>
        <end position="282"/>
    </location>
</feature>
<protein>
    <submittedName>
        <fullName evidence="2">Uncharacterized protein</fullName>
    </submittedName>
</protein>
<feature type="compositionally biased region" description="Basic and acidic residues" evidence="1">
    <location>
        <begin position="362"/>
        <end position="386"/>
    </location>
</feature>